<dbReference type="InterPro" id="IPR006027">
    <property type="entry name" value="NusB_RsmB_TIM44"/>
</dbReference>
<dbReference type="InterPro" id="IPR018314">
    <property type="entry name" value="RsmB/NOL1/NOP2-like_CS"/>
</dbReference>
<keyword evidence="3 6" id="KW-0808">Transferase</keyword>
<evidence type="ECO:0000313" key="9">
    <source>
        <dbReference type="Proteomes" id="UP000503640"/>
    </source>
</evidence>
<dbReference type="PROSITE" id="PS51686">
    <property type="entry name" value="SAM_MT_RSMB_NOP"/>
    <property type="match status" value="1"/>
</dbReference>
<comment type="caution">
    <text evidence="8">The sequence shown here is derived from an EMBL/GenBank/DDBJ whole genome shotgun (WGS) entry which is preliminary data.</text>
</comment>
<dbReference type="RefSeq" id="WP_176062641.1">
    <property type="nucleotide sequence ID" value="NZ_BJTG01000001.1"/>
</dbReference>
<dbReference type="PANTHER" id="PTHR22807">
    <property type="entry name" value="NOP2 YEAST -RELATED NOL1/NOP2/FMU SUN DOMAIN-CONTAINING"/>
    <property type="match status" value="1"/>
</dbReference>
<keyword evidence="5 6" id="KW-0694">RNA-binding</keyword>
<evidence type="ECO:0000256" key="2">
    <source>
        <dbReference type="ARBA" id="ARBA00022603"/>
    </source>
</evidence>
<evidence type="ECO:0000313" key="8">
    <source>
        <dbReference type="EMBL" id="GEJ55802.1"/>
    </source>
</evidence>
<dbReference type="InterPro" id="IPR049560">
    <property type="entry name" value="MeTrfase_RsmB-F_NOP2_cat"/>
</dbReference>
<dbReference type="GO" id="GO:0006355">
    <property type="term" value="P:regulation of DNA-templated transcription"/>
    <property type="evidence" value="ECO:0007669"/>
    <property type="project" value="InterPro"/>
</dbReference>
<dbReference type="CDD" id="cd02440">
    <property type="entry name" value="AdoMet_MTases"/>
    <property type="match status" value="1"/>
</dbReference>
<evidence type="ECO:0000256" key="4">
    <source>
        <dbReference type="ARBA" id="ARBA00022691"/>
    </source>
</evidence>
<organism evidence="8 9">
    <name type="scientific">Anaeromyxobacter diazotrophicus</name>
    <dbReference type="NCBI Taxonomy" id="2590199"/>
    <lineage>
        <taxon>Bacteria</taxon>
        <taxon>Pseudomonadati</taxon>
        <taxon>Myxococcota</taxon>
        <taxon>Myxococcia</taxon>
        <taxon>Myxococcales</taxon>
        <taxon>Cystobacterineae</taxon>
        <taxon>Anaeromyxobacteraceae</taxon>
        <taxon>Anaeromyxobacter</taxon>
    </lineage>
</organism>
<dbReference type="InterPro" id="IPR054728">
    <property type="entry name" value="RsmB-like_ferredoxin"/>
</dbReference>
<feature type="binding site" evidence="6">
    <location>
        <begin position="259"/>
        <end position="265"/>
    </location>
    <ligand>
        <name>S-adenosyl-L-methionine</name>
        <dbReference type="ChEBI" id="CHEBI:59789"/>
    </ligand>
</feature>
<keyword evidence="4 6" id="KW-0949">S-adenosyl-L-methionine</keyword>
<evidence type="ECO:0000256" key="6">
    <source>
        <dbReference type="PROSITE-ProRule" id="PRU01023"/>
    </source>
</evidence>
<accession>A0A7I9VHD6</accession>
<dbReference type="Gene3D" id="1.10.940.10">
    <property type="entry name" value="NusB-like"/>
    <property type="match status" value="1"/>
</dbReference>
<evidence type="ECO:0000259" key="7">
    <source>
        <dbReference type="PROSITE" id="PS51686"/>
    </source>
</evidence>
<dbReference type="AlphaFoldDB" id="A0A7I9VHD6"/>
<evidence type="ECO:0000256" key="5">
    <source>
        <dbReference type="ARBA" id="ARBA00022884"/>
    </source>
</evidence>
<reference evidence="9" key="1">
    <citation type="journal article" date="2020" name="Appl. Environ. Microbiol.">
        <title>Diazotrophic Anaeromyxobacter Isolates from Soils.</title>
        <authorList>
            <person name="Masuda Y."/>
            <person name="Yamanaka H."/>
            <person name="Xu Z.X."/>
            <person name="Shiratori Y."/>
            <person name="Aono T."/>
            <person name="Amachi S."/>
            <person name="Senoo K."/>
            <person name="Itoh H."/>
        </authorList>
    </citation>
    <scope>NUCLEOTIDE SEQUENCE [LARGE SCALE GENOMIC DNA]</scope>
    <source>
        <strain evidence="9">R267</strain>
    </source>
</reference>
<keyword evidence="9" id="KW-1185">Reference proteome</keyword>
<dbReference type="Gene3D" id="3.40.50.150">
    <property type="entry name" value="Vaccinia Virus protein VP39"/>
    <property type="match status" value="1"/>
</dbReference>
<dbReference type="Pfam" id="PF22458">
    <property type="entry name" value="RsmF-B_ferredox"/>
    <property type="match status" value="1"/>
</dbReference>
<dbReference type="Pfam" id="PF01029">
    <property type="entry name" value="NusB"/>
    <property type="match status" value="1"/>
</dbReference>
<name>A0A7I9VHD6_9BACT</name>
<comment type="similarity">
    <text evidence="1 6">Belongs to the class I-like SAM-binding methyltransferase superfamily. RsmB/NOP family.</text>
</comment>
<dbReference type="InterPro" id="IPR035926">
    <property type="entry name" value="NusB-like_sf"/>
</dbReference>
<dbReference type="GO" id="GO:0001510">
    <property type="term" value="P:RNA methylation"/>
    <property type="evidence" value="ECO:0007669"/>
    <property type="project" value="InterPro"/>
</dbReference>
<dbReference type="InterPro" id="IPR029063">
    <property type="entry name" value="SAM-dependent_MTases_sf"/>
</dbReference>
<dbReference type="Pfam" id="PF01189">
    <property type="entry name" value="Methyltr_RsmB-F"/>
    <property type="match status" value="1"/>
</dbReference>
<dbReference type="GO" id="GO:0008173">
    <property type="term" value="F:RNA methyltransferase activity"/>
    <property type="evidence" value="ECO:0007669"/>
    <property type="project" value="InterPro"/>
</dbReference>
<protein>
    <submittedName>
        <fullName evidence="8">Ribosomal RNA small subunit methyltransferase B</fullName>
    </submittedName>
</protein>
<feature type="binding site" evidence="6">
    <location>
        <position position="330"/>
    </location>
    <ligand>
        <name>S-adenosyl-L-methionine</name>
        <dbReference type="ChEBI" id="CHEBI:59789"/>
    </ligand>
</feature>
<evidence type="ECO:0000256" key="3">
    <source>
        <dbReference type="ARBA" id="ARBA00022679"/>
    </source>
</evidence>
<feature type="binding site" evidence="6">
    <location>
        <position position="283"/>
    </location>
    <ligand>
        <name>S-adenosyl-L-methionine</name>
        <dbReference type="ChEBI" id="CHEBI:59789"/>
    </ligand>
</feature>
<dbReference type="EMBL" id="BJTG01000001">
    <property type="protein sequence ID" value="GEJ55802.1"/>
    <property type="molecule type" value="Genomic_DNA"/>
</dbReference>
<feature type="binding site" evidence="6">
    <location>
        <position position="311"/>
    </location>
    <ligand>
        <name>S-adenosyl-L-methionine</name>
        <dbReference type="ChEBI" id="CHEBI:59789"/>
    </ligand>
</feature>
<dbReference type="SUPFAM" id="SSF48013">
    <property type="entry name" value="NusB-like"/>
    <property type="match status" value="1"/>
</dbReference>
<dbReference type="GO" id="GO:0003723">
    <property type="term" value="F:RNA binding"/>
    <property type="evidence" value="ECO:0007669"/>
    <property type="project" value="UniProtKB-UniRule"/>
</dbReference>
<feature type="active site" description="Nucleophile" evidence="6">
    <location>
        <position position="383"/>
    </location>
</feature>
<feature type="domain" description="SAM-dependent MTase RsmB/NOP-type" evidence="7">
    <location>
        <begin position="166"/>
        <end position="442"/>
    </location>
</feature>
<evidence type="ECO:0000256" key="1">
    <source>
        <dbReference type="ARBA" id="ARBA00007494"/>
    </source>
</evidence>
<dbReference type="PROSITE" id="PS01153">
    <property type="entry name" value="NOL1_NOP2_SUN"/>
    <property type="match status" value="1"/>
</dbReference>
<dbReference type="PANTHER" id="PTHR22807:SF53">
    <property type="entry name" value="RIBOSOMAL RNA SMALL SUBUNIT METHYLTRANSFERASE B-RELATED"/>
    <property type="match status" value="1"/>
</dbReference>
<proteinExistence type="inferred from homology"/>
<dbReference type="SUPFAM" id="SSF53335">
    <property type="entry name" value="S-adenosyl-L-methionine-dependent methyltransferases"/>
    <property type="match status" value="1"/>
</dbReference>
<gene>
    <name evidence="8" type="ORF">AMYX_05430</name>
</gene>
<dbReference type="PRINTS" id="PR02008">
    <property type="entry name" value="RCMTFAMILY"/>
</dbReference>
<sequence>MTGRELAFQVLRRVEEGGAFASRALDAALAQAGALDPREAGLATELVYGTLRRALSLDAALARHASRPLAEVDPAARVALRLGAYQLLHLGTPPHAAVSEAVSLARSAEHGRAAGFVNAVLRALARDPRPAPAPALAEDPAGHVALAEALPRWLAEEWVAWLGPEEALLLARAMNQPAPLTLRAQDRAALATRLAAARLDVRPALHAPEGLVVTGASVSAVARAAAGAPFQVQDEAAQLVSLLAAGELRGRDARVLDACAAPGGKTFHLAELLGPGGEVVALEVHPRKAEELRKEAERRGLGGRVRVVCADASKPVPGLAAGSFDAVLVDAPCTGTGTLRRHPELKLRRAAGDPARMAGPQRALLAACAGYARAGAPVTYSVCALSRAEGPEIAAWAAGQGLRRAPPPPGFPSAVLDAAGDLLTLPHRHGCDGFYGVRFTAG</sequence>
<dbReference type="Proteomes" id="UP000503640">
    <property type="component" value="Unassembled WGS sequence"/>
</dbReference>
<dbReference type="InterPro" id="IPR023267">
    <property type="entry name" value="RCMT"/>
</dbReference>
<keyword evidence="2 6" id="KW-0489">Methyltransferase</keyword>
<dbReference type="InterPro" id="IPR001678">
    <property type="entry name" value="MeTrfase_RsmB-F_NOP2_dom"/>
</dbReference>